<gene>
    <name evidence="3" type="ORF">RFM23_24030</name>
</gene>
<comment type="caution">
    <text evidence="3">The sequence shown here is derived from an EMBL/GenBank/DDBJ whole genome shotgun (WGS) entry which is preliminary data.</text>
</comment>
<dbReference type="InterPro" id="IPR038109">
    <property type="entry name" value="DNA_bind_recomb_sf"/>
</dbReference>
<evidence type="ECO:0000313" key="4">
    <source>
        <dbReference type="Proteomes" id="UP001276564"/>
    </source>
</evidence>
<dbReference type="EMBL" id="JAVIIP010000015">
    <property type="protein sequence ID" value="MDX8540694.1"/>
    <property type="molecule type" value="Genomic_DNA"/>
</dbReference>
<keyword evidence="4" id="KW-1185">Reference proteome</keyword>
<dbReference type="PANTHER" id="PTHR30461">
    <property type="entry name" value="DNA-INVERTASE FROM LAMBDOID PROPHAGE"/>
    <property type="match status" value="1"/>
</dbReference>
<dbReference type="InterPro" id="IPR050639">
    <property type="entry name" value="SSR_resolvase"/>
</dbReference>
<dbReference type="Gene3D" id="3.40.50.1390">
    <property type="entry name" value="Resolvase, N-terminal catalytic domain"/>
    <property type="match status" value="1"/>
</dbReference>
<dbReference type="InterPro" id="IPR006119">
    <property type="entry name" value="Resolv_N"/>
</dbReference>
<evidence type="ECO:0000259" key="2">
    <source>
        <dbReference type="PROSITE" id="PS51737"/>
    </source>
</evidence>
<dbReference type="PANTHER" id="PTHR30461:SF23">
    <property type="entry name" value="DNA RECOMBINASE-RELATED"/>
    <property type="match status" value="1"/>
</dbReference>
<feature type="domain" description="Recombinase" evidence="2">
    <location>
        <begin position="172"/>
        <end position="312"/>
    </location>
</feature>
<dbReference type="InterPro" id="IPR025827">
    <property type="entry name" value="Zn_ribbon_recom_dom"/>
</dbReference>
<organism evidence="3 4">
    <name type="scientific">Mesorhizobium abyssinicae</name>
    <dbReference type="NCBI Taxonomy" id="1209958"/>
    <lineage>
        <taxon>Bacteria</taxon>
        <taxon>Pseudomonadati</taxon>
        <taxon>Pseudomonadota</taxon>
        <taxon>Alphaproteobacteria</taxon>
        <taxon>Hyphomicrobiales</taxon>
        <taxon>Phyllobacteriaceae</taxon>
        <taxon>Mesorhizobium</taxon>
    </lineage>
</organism>
<dbReference type="Gene3D" id="3.90.1750.20">
    <property type="entry name" value="Putative Large Serine Recombinase, Chain B, Domain 2"/>
    <property type="match status" value="1"/>
</dbReference>
<dbReference type="PROSITE" id="PS51737">
    <property type="entry name" value="RECOMBINASE_DNA_BIND"/>
    <property type="match status" value="1"/>
</dbReference>
<dbReference type="Pfam" id="PF00239">
    <property type="entry name" value="Resolvase"/>
    <property type="match status" value="1"/>
</dbReference>
<dbReference type="RefSeq" id="WP_320321529.1">
    <property type="nucleotide sequence ID" value="NZ_JAVIIP010000015.1"/>
</dbReference>
<reference evidence="3 4" key="1">
    <citation type="submission" date="2023-08" db="EMBL/GenBank/DDBJ databases">
        <title>Implementing the SeqCode for naming new Mesorhizobium species isolated from Vachellia karroo root nodules.</title>
        <authorList>
            <person name="Van Lill M."/>
        </authorList>
    </citation>
    <scope>NUCLEOTIDE SEQUENCE [LARGE SCALE GENOMIC DNA]</scope>
    <source>
        <strain evidence="3 4">VK4B</strain>
    </source>
</reference>
<protein>
    <submittedName>
        <fullName evidence="3">Recombinase family protein</fullName>
    </submittedName>
</protein>
<dbReference type="CDD" id="cd00338">
    <property type="entry name" value="Ser_Recombinase"/>
    <property type="match status" value="1"/>
</dbReference>
<dbReference type="SMART" id="SM00857">
    <property type="entry name" value="Resolvase"/>
    <property type="match status" value="1"/>
</dbReference>
<name>A0ABU5AU29_9HYPH</name>
<dbReference type="InterPro" id="IPR036162">
    <property type="entry name" value="Resolvase-like_N_sf"/>
</dbReference>
<evidence type="ECO:0000259" key="1">
    <source>
        <dbReference type="PROSITE" id="PS51736"/>
    </source>
</evidence>
<evidence type="ECO:0000313" key="3">
    <source>
        <dbReference type="EMBL" id="MDX8540694.1"/>
    </source>
</evidence>
<dbReference type="SUPFAM" id="SSF53041">
    <property type="entry name" value="Resolvase-like"/>
    <property type="match status" value="1"/>
</dbReference>
<dbReference type="Proteomes" id="UP001276564">
    <property type="component" value="Unassembled WGS sequence"/>
</dbReference>
<dbReference type="PROSITE" id="PS51736">
    <property type="entry name" value="RECOMBINASES_3"/>
    <property type="match status" value="1"/>
</dbReference>
<dbReference type="Pfam" id="PF07508">
    <property type="entry name" value="Recombinase"/>
    <property type="match status" value="1"/>
</dbReference>
<dbReference type="InterPro" id="IPR011109">
    <property type="entry name" value="DNA_bind_recombinase_dom"/>
</dbReference>
<sequence>MKSELIKPAHLARKAVVYIRQSTPHQVTNNQESLRFQYALRQRARELGWHESDIDVIDADLGLSGASVTQRSGFKELVGRVGLSEVGLILSIDVTRLARNCSDWYPLLDICGLRDCLIADRDGVYDPGSANGRLLLGLKGTISELELHTIRSRLTAGLLAKAERGELALSLPIGLMRDPSGVVVKDPDLAVQERLELVFQMFLKFHTVAKVMRLLNGRSLDLPRRDRHGDLCWTRATICSVAAILKNPAYAGAFVYGRTRMRTLARDGASRAKAPRPIEEWRIVVKDRYPAYVDWQTYEMIRNIIRDNRAEYMRNKTRGAPRDGDLLLHGIAWCARCGHKMYVRYKGGGQYVCNHLRSNEGLPACQYIRAARVDAVVADAFLTALAPAELDALSKARRAQQQVDTALRSSAERQLERKRYAAALAERQFNRVDPDNRLVAGELERRWEVALSELRAAEEALVQQSSPQTIGQMGIGKVLHGKVVSLAGRLPQIWADPATVDAQRKALLRCLVDKVVLDQGEHDVARVRIVWRGGAASDLEVKLKVNSVAKLTRGTEMRDRALDLARNGTPDDEIASTLTSEGHRSPNCENMVLPITVAQMRRSAGIRVTKPRNRWSHGFSLLSAQELAGRLDIPVNWIYVQIRQKRLLIDRQSNGAYLFQDTSSVLDAIKSLRNHTITSTSESVSLTRRGINMRNRWRGSTGAGRARLIGRVWPANFARLLLILCRFCFLEGALSGM</sequence>
<proteinExistence type="predicted"/>
<dbReference type="Pfam" id="PF13408">
    <property type="entry name" value="Zn_ribbon_recom"/>
    <property type="match status" value="1"/>
</dbReference>
<accession>A0ABU5AU29</accession>
<feature type="domain" description="Resolvase/invertase-type recombinase catalytic" evidence="1">
    <location>
        <begin position="14"/>
        <end position="165"/>
    </location>
</feature>